<keyword evidence="4" id="KW-0121">Carboxypeptidase</keyword>
<evidence type="ECO:0000256" key="1">
    <source>
        <dbReference type="ARBA" id="ARBA00004752"/>
    </source>
</evidence>
<keyword evidence="16" id="KW-1185">Reference proteome</keyword>
<dbReference type="Pfam" id="PF00905">
    <property type="entry name" value="Transpeptidase"/>
    <property type="match status" value="1"/>
</dbReference>
<dbReference type="Gene3D" id="1.10.3810.10">
    <property type="entry name" value="Biosynthetic peptidoglycan transglycosylase-like"/>
    <property type="match status" value="1"/>
</dbReference>
<organism evidence="15 16">
    <name type="scientific">Jejudonia soesokkakensis</name>
    <dbReference type="NCBI Taxonomy" id="1323432"/>
    <lineage>
        <taxon>Bacteria</taxon>
        <taxon>Pseudomonadati</taxon>
        <taxon>Bacteroidota</taxon>
        <taxon>Flavobacteriia</taxon>
        <taxon>Flavobacteriales</taxon>
        <taxon>Flavobacteriaceae</taxon>
        <taxon>Jejudonia</taxon>
    </lineage>
</organism>
<dbReference type="Pfam" id="PF06832">
    <property type="entry name" value="BiPBP_C"/>
    <property type="match status" value="1"/>
</dbReference>
<dbReference type="EC" id="2.4.99.28" evidence="10"/>
<evidence type="ECO:0000259" key="12">
    <source>
        <dbReference type="Pfam" id="PF00905"/>
    </source>
</evidence>
<evidence type="ECO:0000256" key="4">
    <source>
        <dbReference type="ARBA" id="ARBA00022645"/>
    </source>
</evidence>
<feature type="domain" description="Penicillin-binding protein transpeptidase" evidence="12">
    <location>
        <begin position="304"/>
        <end position="558"/>
    </location>
</feature>
<evidence type="ECO:0000313" key="15">
    <source>
        <dbReference type="EMBL" id="MFC7356254.1"/>
    </source>
</evidence>
<evidence type="ECO:0000259" key="14">
    <source>
        <dbReference type="Pfam" id="PF06832"/>
    </source>
</evidence>
<evidence type="ECO:0000256" key="7">
    <source>
        <dbReference type="ARBA" id="ARBA00022679"/>
    </source>
</evidence>
<dbReference type="PANTHER" id="PTHR32282">
    <property type="entry name" value="BINDING PROTEIN TRANSPEPTIDASE, PUTATIVE-RELATED"/>
    <property type="match status" value="1"/>
</dbReference>
<keyword evidence="8" id="KW-0378">Hydrolase</keyword>
<evidence type="ECO:0000256" key="9">
    <source>
        <dbReference type="ARBA" id="ARBA00023268"/>
    </source>
</evidence>
<dbReference type="RefSeq" id="WP_380215818.1">
    <property type="nucleotide sequence ID" value="NZ_JBHTBN010000001.1"/>
</dbReference>
<name>A0ABW2MSK5_9FLAO</name>
<dbReference type="SUPFAM" id="SSF56601">
    <property type="entry name" value="beta-lactamase/transpeptidase-like"/>
    <property type="match status" value="1"/>
</dbReference>
<dbReference type="PANTHER" id="PTHR32282:SF15">
    <property type="entry name" value="PENICILLIN-BINDING PROTEIN 1C"/>
    <property type="match status" value="1"/>
</dbReference>
<proteinExistence type="inferred from homology"/>
<accession>A0ABW2MSK5</accession>
<comment type="pathway">
    <text evidence="1">Cell wall biogenesis; peptidoglycan biosynthesis.</text>
</comment>
<dbReference type="InterPro" id="IPR001264">
    <property type="entry name" value="Glyco_trans_51"/>
</dbReference>
<keyword evidence="5" id="KW-0645">Protease</keyword>
<evidence type="ECO:0000256" key="5">
    <source>
        <dbReference type="ARBA" id="ARBA00022670"/>
    </source>
</evidence>
<sequence>MKNQEHHIIATLKKHKFKLSAFLIVFLFWLFCLPSNLFDVPTATVAESREGYMLGARIAEDGQWRFPQLDSVPYRFEQSILHFEDEYFYNHPGFNPVSMSKAIWGNLTTDKRRGGSTLTQQVIRLARKNKQRNYLEKGIEVVQATRLEAGYSKQEILNFYASYAPFGGNVVGLETASWRYFGIPSNELSWGQASALAVLPNAPSLIFPGKNEVVLKRKRDRLLLKLFQKEIIDQTTYELALLEKLPGKPFPLPEIAQHLTEKVRSEHRGKRIKTTIDFSLQQKINRITKEHHYMLSQNEIHNLSVLIMDVETREVLAYVGNAPTSVANANYVDIIDKPRSTGSILKPFLYASLLDAGEILPNTIVADIPTVINGYSPENFDQEFNGAVPASEALSRSLNIPAVRMLREYGLQRFYNTLSTLNQKSIDKPADYYGLSLILGGAESSLWDITSAYAGMASTLNFFNQSSSEYRSNEYVSPVYVSEEKENDFGKIQANPQLFDAGAIYKTFTAMQKVNRPQGEENWDFFSHSQPIAWKTGTSFGFKDAWAVGVTPKYVIGIWAGNADGEGRPGLTGLQAAAPILFDVLDVLPKSEWFATPYDELIETEICSKTGHLAGVFCDQIALEFIPKNGSRTETCPYHQQVFLDASEAYRVNASCYPLAEMKQQSWFSLPPVLEYYYAQKHPEYTPLPPFKFDCIQEGEKTLDFIFPKKNETILLSKNFDETTNEVIFKLAHRTPETTVYWYLDNTFIGSTQSFHELALAPKPGNYIVTATDQNGNTIKQKVEISMASH</sequence>
<evidence type="ECO:0000256" key="3">
    <source>
        <dbReference type="ARBA" id="ARBA00007739"/>
    </source>
</evidence>
<evidence type="ECO:0000256" key="6">
    <source>
        <dbReference type="ARBA" id="ARBA00022676"/>
    </source>
</evidence>
<dbReference type="InterPro" id="IPR050396">
    <property type="entry name" value="Glycosyltr_51/Transpeptidase"/>
</dbReference>
<keyword evidence="7" id="KW-0808">Transferase</keyword>
<protein>
    <recommendedName>
        <fullName evidence="10">peptidoglycan glycosyltransferase</fullName>
        <ecNumber evidence="10">2.4.99.28</ecNumber>
    </recommendedName>
</protein>
<feature type="domain" description="Penicillin-binding C-terminal" evidence="14">
    <location>
        <begin position="697"/>
        <end position="783"/>
    </location>
</feature>
<comment type="caution">
    <text evidence="15">The sequence shown here is derived from an EMBL/GenBank/DDBJ whole genome shotgun (WGS) entry which is preliminary data.</text>
</comment>
<dbReference type="Proteomes" id="UP001596415">
    <property type="component" value="Unassembled WGS sequence"/>
</dbReference>
<dbReference type="InterPro" id="IPR012338">
    <property type="entry name" value="Beta-lactam/transpept-like"/>
</dbReference>
<dbReference type="InterPro" id="IPR023346">
    <property type="entry name" value="Lysozyme-like_dom_sf"/>
</dbReference>
<comment type="similarity">
    <text evidence="2">In the C-terminal section; belongs to the transpeptidase family.</text>
</comment>
<evidence type="ECO:0000256" key="10">
    <source>
        <dbReference type="ARBA" id="ARBA00044770"/>
    </source>
</evidence>
<evidence type="ECO:0000256" key="8">
    <source>
        <dbReference type="ARBA" id="ARBA00022801"/>
    </source>
</evidence>
<dbReference type="InterPro" id="IPR009647">
    <property type="entry name" value="PBP_C"/>
</dbReference>
<evidence type="ECO:0000259" key="13">
    <source>
        <dbReference type="Pfam" id="PF00912"/>
    </source>
</evidence>
<dbReference type="InterPro" id="IPR001460">
    <property type="entry name" value="PCN-bd_Tpept"/>
</dbReference>
<dbReference type="NCBIfam" id="TIGR02073">
    <property type="entry name" value="PBP_1c"/>
    <property type="match status" value="1"/>
</dbReference>
<comment type="similarity">
    <text evidence="3">In the N-terminal section; belongs to the glycosyltransferase 51 family.</text>
</comment>
<dbReference type="Gene3D" id="3.40.710.10">
    <property type="entry name" value="DD-peptidase/beta-lactamase superfamily"/>
    <property type="match status" value="1"/>
</dbReference>
<dbReference type="Pfam" id="PF00912">
    <property type="entry name" value="Transgly"/>
    <property type="match status" value="1"/>
</dbReference>
<evidence type="ECO:0000313" key="16">
    <source>
        <dbReference type="Proteomes" id="UP001596415"/>
    </source>
</evidence>
<dbReference type="InterPro" id="IPR036950">
    <property type="entry name" value="PBP_transglycosylase"/>
</dbReference>
<dbReference type="EMBL" id="JBHTBN010000001">
    <property type="protein sequence ID" value="MFC7356254.1"/>
    <property type="molecule type" value="Genomic_DNA"/>
</dbReference>
<gene>
    <name evidence="15" type="primary">pbpC</name>
    <name evidence="15" type="ORF">ACFQO1_01030</name>
</gene>
<dbReference type="SUPFAM" id="SSF53955">
    <property type="entry name" value="Lysozyme-like"/>
    <property type="match status" value="1"/>
</dbReference>
<reference evidence="16" key="1">
    <citation type="journal article" date="2019" name="Int. J. Syst. Evol. Microbiol.">
        <title>The Global Catalogue of Microorganisms (GCM) 10K type strain sequencing project: providing services to taxonomists for standard genome sequencing and annotation.</title>
        <authorList>
            <consortium name="The Broad Institute Genomics Platform"/>
            <consortium name="The Broad Institute Genome Sequencing Center for Infectious Disease"/>
            <person name="Wu L."/>
            <person name="Ma J."/>
        </authorList>
    </citation>
    <scope>NUCLEOTIDE SEQUENCE [LARGE SCALE GENOMIC DNA]</scope>
    <source>
        <strain evidence="16">CGMCC 1.16306</strain>
    </source>
</reference>
<evidence type="ECO:0000256" key="2">
    <source>
        <dbReference type="ARBA" id="ARBA00007090"/>
    </source>
</evidence>
<feature type="domain" description="Glycosyl transferase family 51" evidence="13">
    <location>
        <begin position="64"/>
        <end position="224"/>
    </location>
</feature>
<dbReference type="InterPro" id="IPR011815">
    <property type="entry name" value="PBP_1c"/>
</dbReference>
<keyword evidence="6" id="KW-0328">Glycosyltransferase</keyword>
<keyword evidence="9" id="KW-0511">Multifunctional enzyme</keyword>
<comment type="catalytic activity">
    <reaction evidence="11">
        <text>[GlcNAc-(1-&gt;4)-Mur2Ac(oyl-L-Ala-gamma-D-Glu-L-Lys-D-Ala-D-Ala)](n)-di-trans,octa-cis-undecaprenyl diphosphate + beta-D-GlcNAc-(1-&gt;4)-Mur2Ac(oyl-L-Ala-gamma-D-Glu-L-Lys-D-Ala-D-Ala)-di-trans,octa-cis-undecaprenyl diphosphate = [GlcNAc-(1-&gt;4)-Mur2Ac(oyl-L-Ala-gamma-D-Glu-L-Lys-D-Ala-D-Ala)](n+1)-di-trans,octa-cis-undecaprenyl diphosphate + di-trans,octa-cis-undecaprenyl diphosphate + H(+)</text>
        <dbReference type="Rhea" id="RHEA:23708"/>
        <dbReference type="Rhea" id="RHEA-COMP:9602"/>
        <dbReference type="Rhea" id="RHEA-COMP:9603"/>
        <dbReference type="ChEBI" id="CHEBI:15378"/>
        <dbReference type="ChEBI" id="CHEBI:58405"/>
        <dbReference type="ChEBI" id="CHEBI:60033"/>
        <dbReference type="ChEBI" id="CHEBI:78435"/>
        <dbReference type="EC" id="2.4.99.28"/>
    </reaction>
</comment>
<evidence type="ECO:0000256" key="11">
    <source>
        <dbReference type="ARBA" id="ARBA00049902"/>
    </source>
</evidence>